<feature type="region of interest" description="Disordered" evidence="1">
    <location>
        <begin position="1"/>
        <end position="25"/>
    </location>
</feature>
<dbReference type="InterPro" id="IPR032710">
    <property type="entry name" value="NTF2-like_dom_sf"/>
</dbReference>
<dbReference type="RefSeq" id="WP_191768303.1">
    <property type="nucleotide sequence ID" value="NZ_JACSQS010000001.1"/>
</dbReference>
<evidence type="ECO:0000313" key="4">
    <source>
        <dbReference type="EMBL" id="MBD7952761.1"/>
    </source>
</evidence>
<keyword evidence="5" id="KW-1185">Reference proteome</keyword>
<dbReference type="SUPFAM" id="SSF54427">
    <property type="entry name" value="NTF2-like"/>
    <property type="match status" value="1"/>
</dbReference>
<feature type="domain" description="SnoaL-like" evidence="3">
    <location>
        <begin position="78"/>
        <end position="169"/>
    </location>
</feature>
<protein>
    <submittedName>
        <fullName evidence="4">Nuclear transport factor 2 family protein</fullName>
    </submittedName>
</protein>
<organism evidence="4 5">
    <name type="scientific">Stenotrophomonas lacuserhaii</name>
    <dbReference type="NCBI Taxonomy" id="2760084"/>
    <lineage>
        <taxon>Bacteria</taxon>
        <taxon>Pseudomonadati</taxon>
        <taxon>Pseudomonadota</taxon>
        <taxon>Gammaproteobacteria</taxon>
        <taxon>Lysobacterales</taxon>
        <taxon>Lysobacteraceae</taxon>
        <taxon>Stenotrophomonas</taxon>
    </lineage>
</organism>
<dbReference type="InterPro" id="IPR037401">
    <property type="entry name" value="SnoaL-like"/>
</dbReference>
<gene>
    <name evidence="4" type="ORF">H9654_00955</name>
</gene>
<dbReference type="Pfam" id="PF12680">
    <property type="entry name" value="SnoaL_2"/>
    <property type="match status" value="1"/>
</dbReference>
<evidence type="ECO:0000259" key="3">
    <source>
        <dbReference type="Pfam" id="PF12680"/>
    </source>
</evidence>
<evidence type="ECO:0000313" key="5">
    <source>
        <dbReference type="Proteomes" id="UP000636938"/>
    </source>
</evidence>
<dbReference type="PANTHER" id="PTHR41252">
    <property type="entry name" value="BLR2505 PROTEIN"/>
    <property type="match status" value="1"/>
</dbReference>
<name>A0A8X8FS48_9GAMM</name>
<comment type="caution">
    <text evidence="4">The sequence shown here is derived from an EMBL/GenBank/DDBJ whole genome shotgun (WGS) entry which is preliminary data.</text>
</comment>
<keyword evidence="2" id="KW-0732">Signal</keyword>
<evidence type="ECO:0000256" key="1">
    <source>
        <dbReference type="SAM" id="MobiDB-lite"/>
    </source>
</evidence>
<accession>A0A8X8FS48</accession>
<reference evidence="4 5" key="1">
    <citation type="submission" date="2020-08" db="EMBL/GenBank/DDBJ databases">
        <title>A Genomic Blueprint of the Chicken Gut Microbiome.</title>
        <authorList>
            <person name="Gilroy R."/>
            <person name="Ravi A."/>
            <person name="Getino M."/>
            <person name="Pursley I."/>
            <person name="Horton D.L."/>
            <person name="Alikhan N.-F."/>
            <person name="Baker D."/>
            <person name="Gharbi K."/>
            <person name="Hall N."/>
            <person name="Watson M."/>
            <person name="Adriaenssens E.M."/>
            <person name="Foster-Nyarko E."/>
            <person name="Jarju S."/>
            <person name="Secka A."/>
            <person name="Antonio M."/>
            <person name="Oren A."/>
            <person name="Chaudhuri R."/>
            <person name="La Ragione R.M."/>
            <person name="Hildebrand F."/>
            <person name="Pallen M.J."/>
        </authorList>
    </citation>
    <scope>NUCLEOTIDE SEQUENCE [LARGE SCALE GENOMIC DNA]</scope>
    <source>
        <strain evidence="4 5">Sa5BUN4</strain>
    </source>
</reference>
<dbReference type="Gene3D" id="3.10.450.50">
    <property type="match status" value="1"/>
</dbReference>
<sequence length="189" mass="20174">MDTAAGRVSALSFPRNGKENQVNRSTPNNRLALVLTLVIAALSSAHASTPEPVHATAAHNEALVRKAFIDWSAGNGTVFALLSPDVVWTVHGSGSVAGTYQGVDAFVEGAAAPLTRRLARPLVPKVHAIWAVGDTVISRFEAESTTTGGRPYTNQYVWIFRMEDSVVVEAEAFLDLAAYDKVVAENTAR</sequence>
<dbReference type="PANTHER" id="PTHR41252:SF1">
    <property type="entry name" value="BLR2505 PROTEIN"/>
    <property type="match status" value="1"/>
</dbReference>
<dbReference type="Proteomes" id="UP000636938">
    <property type="component" value="Unassembled WGS sequence"/>
</dbReference>
<feature type="signal peptide" evidence="2">
    <location>
        <begin position="1"/>
        <end position="47"/>
    </location>
</feature>
<proteinExistence type="predicted"/>
<dbReference type="AlphaFoldDB" id="A0A8X8FS48"/>
<dbReference type="EMBL" id="JACSQS010000001">
    <property type="protein sequence ID" value="MBD7952761.1"/>
    <property type="molecule type" value="Genomic_DNA"/>
</dbReference>
<evidence type="ECO:0000256" key="2">
    <source>
        <dbReference type="SAM" id="SignalP"/>
    </source>
</evidence>
<feature type="chain" id="PRO_5036461104" evidence="2">
    <location>
        <begin position="48"/>
        <end position="189"/>
    </location>
</feature>